<keyword evidence="1" id="KW-0406">Ion transport</keyword>
<protein>
    <submittedName>
        <fullName evidence="1">Inward rectifier potassium channel 2</fullName>
    </submittedName>
</protein>
<dbReference type="EMBL" id="GBHO01025041">
    <property type="protein sequence ID" value="JAG18563.1"/>
    <property type="molecule type" value="Transcribed_RNA"/>
</dbReference>
<reference evidence="1" key="1">
    <citation type="journal article" date="2014" name="PLoS ONE">
        <title>Transcriptome-Based Identification of ABC Transporters in the Western Tarnished Plant Bug Lygus hesperus.</title>
        <authorList>
            <person name="Hull J.J."/>
            <person name="Chaney K."/>
            <person name="Geib S.M."/>
            <person name="Fabrick J.A."/>
            <person name="Brent C.S."/>
            <person name="Walsh D."/>
            <person name="Lavine L.C."/>
        </authorList>
    </citation>
    <scope>NUCLEOTIDE SEQUENCE</scope>
</reference>
<gene>
    <name evidence="1" type="primary">KCNJ2_0</name>
    <name evidence="1" type="ORF">CM83_33868</name>
</gene>
<dbReference type="GO" id="GO:0034220">
    <property type="term" value="P:monoatomic ion transmembrane transport"/>
    <property type="evidence" value="ECO:0007669"/>
    <property type="project" value="UniProtKB-KW"/>
</dbReference>
<keyword evidence="1" id="KW-0813">Transport</keyword>
<sequence>MRRFRAISKKTETSPKNWLWEIFWLLKVLHSDFELGNLGKKAFSGINASIALFSTSVDWTKGNVGAQVFVLHIFGVLSVTSGQRGLEMRCAAKKWRFFYGDR</sequence>
<organism evidence="1">
    <name type="scientific">Lygus hesperus</name>
    <name type="common">Western plant bug</name>
    <dbReference type="NCBI Taxonomy" id="30085"/>
    <lineage>
        <taxon>Eukaryota</taxon>
        <taxon>Metazoa</taxon>
        <taxon>Ecdysozoa</taxon>
        <taxon>Arthropoda</taxon>
        <taxon>Hexapoda</taxon>
        <taxon>Insecta</taxon>
        <taxon>Pterygota</taxon>
        <taxon>Neoptera</taxon>
        <taxon>Paraneoptera</taxon>
        <taxon>Hemiptera</taxon>
        <taxon>Heteroptera</taxon>
        <taxon>Panheteroptera</taxon>
        <taxon>Cimicomorpha</taxon>
        <taxon>Miridae</taxon>
        <taxon>Mirini</taxon>
        <taxon>Lygus</taxon>
    </lineage>
</organism>
<reference evidence="1" key="2">
    <citation type="submission" date="2014-07" db="EMBL/GenBank/DDBJ databases">
        <authorList>
            <person name="Hull J."/>
        </authorList>
    </citation>
    <scope>NUCLEOTIDE SEQUENCE</scope>
</reference>
<dbReference type="AlphaFoldDB" id="A0A0A9XIE2"/>
<proteinExistence type="predicted"/>
<name>A0A0A9XIE2_LYGHE</name>
<accession>A0A0A9XIE2</accession>
<keyword evidence="1" id="KW-0407">Ion channel</keyword>
<evidence type="ECO:0000313" key="1">
    <source>
        <dbReference type="EMBL" id="JAG18563.1"/>
    </source>
</evidence>